<evidence type="ECO:0000313" key="1">
    <source>
        <dbReference type="EMBL" id="RGV25302.1"/>
    </source>
</evidence>
<dbReference type="Proteomes" id="UP000284434">
    <property type="component" value="Unassembled WGS sequence"/>
</dbReference>
<reference evidence="3 4" key="1">
    <citation type="submission" date="2018-08" db="EMBL/GenBank/DDBJ databases">
        <title>A genome reference for cultivated species of the human gut microbiota.</title>
        <authorList>
            <person name="Zou Y."/>
            <person name="Xue W."/>
            <person name="Luo G."/>
        </authorList>
    </citation>
    <scope>NUCLEOTIDE SEQUENCE [LARGE SCALE GENOMIC DNA]</scope>
    <source>
        <strain evidence="1 3">AF14-6AC</strain>
        <strain evidence="2 4">OF03-11</strain>
    </source>
</reference>
<organism evidence="2 4">
    <name type="scientific">Odoribacter splanchnicus</name>
    <dbReference type="NCBI Taxonomy" id="28118"/>
    <lineage>
        <taxon>Bacteria</taxon>
        <taxon>Pseudomonadati</taxon>
        <taxon>Bacteroidota</taxon>
        <taxon>Bacteroidia</taxon>
        <taxon>Bacteroidales</taxon>
        <taxon>Odoribacteraceae</taxon>
        <taxon>Odoribacter</taxon>
    </lineage>
</organism>
<proteinExistence type="predicted"/>
<evidence type="ECO:0000313" key="2">
    <source>
        <dbReference type="EMBL" id="RGY05912.1"/>
    </source>
</evidence>
<comment type="caution">
    <text evidence="2">The sequence shown here is derived from an EMBL/GenBank/DDBJ whole genome shotgun (WGS) entry which is preliminary data.</text>
</comment>
<sequence length="65" mass="7675">MRCLFRYYCFWFSMIGVYTNGSGCIRAWPIHRPHTAGRYSIPHSPQEKAVAMITNNENRKRPEKV</sequence>
<dbReference type="EMBL" id="QRYW01000023">
    <property type="protein sequence ID" value="RGV25302.1"/>
    <property type="molecule type" value="Genomic_DNA"/>
</dbReference>
<evidence type="ECO:0000313" key="4">
    <source>
        <dbReference type="Proteomes" id="UP000284434"/>
    </source>
</evidence>
<gene>
    <name evidence="1" type="ORF">DWW24_11545</name>
    <name evidence="2" type="ORF">DXA53_11525</name>
</gene>
<dbReference type="AlphaFoldDB" id="A0A413IB32"/>
<name>A0A413IB32_9BACT</name>
<accession>A0A413IB32</accession>
<evidence type="ECO:0000313" key="3">
    <source>
        <dbReference type="Proteomes" id="UP000283426"/>
    </source>
</evidence>
<protein>
    <submittedName>
        <fullName evidence="2">Uncharacterized protein</fullName>
    </submittedName>
</protein>
<dbReference type="Proteomes" id="UP000283426">
    <property type="component" value="Unassembled WGS sequence"/>
</dbReference>
<dbReference type="EMBL" id="QSCO01000015">
    <property type="protein sequence ID" value="RGY05912.1"/>
    <property type="molecule type" value="Genomic_DNA"/>
</dbReference>